<evidence type="ECO:0000259" key="5">
    <source>
        <dbReference type="Pfam" id="PF24517"/>
    </source>
</evidence>
<feature type="domain" description="Carbohydrate-binding module family 96" evidence="5">
    <location>
        <begin position="79"/>
        <end position="186"/>
    </location>
</feature>
<evidence type="ECO:0000256" key="2">
    <source>
        <dbReference type="ARBA" id="ARBA00022525"/>
    </source>
</evidence>
<dbReference type="GO" id="GO:0005576">
    <property type="term" value="C:extracellular region"/>
    <property type="evidence" value="ECO:0007669"/>
    <property type="project" value="UniProtKB-SubCell"/>
</dbReference>
<evidence type="ECO:0000313" key="7">
    <source>
        <dbReference type="Proteomes" id="UP000268727"/>
    </source>
</evidence>
<proteinExistence type="predicted"/>
<sequence>MVGPDPVRPHKTSGGTMSTRRSLLALCGVAAVALTALPGTATAAPHHSRLLPVSASHTDSAAPHTAFPWAGQDVPLGASKSAGRPHVSRVHLTFDVAAFAGAGVSAATLHLRESAVADCAKRAIELWETKTATVDPTWATAPERERWVDDFTATDLCVGYPSFDVAAIVRDALSRGKSRITLEIAVPARFEREVQYGRALDGYYGAALTVQHNRAPSIVEQHRYNGGLPCATTAPYPRLSKHFVVLEALPADPDPDDQRGSGGAVDFALWPQDDQATRTEQRAQHTGTTRVARWEFAAGLFTDGRTYSWQARVTDGADTSEWSEPCHFTVDGTDPPVPAVTSANYPLDESGWAPVGEPGVFTFDGGGDEDVKGFEWTWGEFSVPGCTYGELNRLICPDRFTGGTTVRADRLGGTATAALTPPGSGLRKLRVRAIDAAGRSSQPVSFQIFVPSSHPAVSVVGEPPRFGHDVTLRFTPHADVADRTVDFAYQLDGQEQRVVPVGPDGTATVTFRADRENGHQVSVRSRSDNGWTSDRASWSLAFPPWPGVTSDAYPADGVPHGGTGVPGTFTFTPPPTWSGAAAYRYSFDWLEPHTEVAAGSDGTATITWTPPAPGWYSLSVYAIRPDGTVSTYDATYSFGVA</sequence>
<evidence type="ECO:0000313" key="6">
    <source>
        <dbReference type="EMBL" id="ROP35867.1"/>
    </source>
</evidence>
<dbReference type="PROSITE" id="PS51318">
    <property type="entry name" value="TAT"/>
    <property type="match status" value="1"/>
</dbReference>
<feature type="chain" id="PRO_5018248910" description="Carbohydrate-binding module family 96 domain-containing protein" evidence="4">
    <location>
        <begin position="44"/>
        <end position="641"/>
    </location>
</feature>
<dbReference type="InterPro" id="IPR055372">
    <property type="entry name" value="CBM96"/>
</dbReference>
<dbReference type="GO" id="GO:0005975">
    <property type="term" value="P:carbohydrate metabolic process"/>
    <property type="evidence" value="ECO:0007669"/>
    <property type="project" value="UniProtKB-ARBA"/>
</dbReference>
<dbReference type="AlphaFoldDB" id="A0A3N1H044"/>
<keyword evidence="2" id="KW-0964">Secreted</keyword>
<keyword evidence="3 4" id="KW-0732">Signal</keyword>
<dbReference type="Gene3D" id="2.60.40.10">
    <property type="entry name" value="Immunoglobulins"/>
    <property type="match status" value="1"/>
</dbReference>
<evidence type="ECO:0000256" key="4">
    <source>
        <dbReference type="SAM" id="SignalP"/>
    </source>
</evidence>
<name>A0A3N1H044_9PSEU</name>
<dbReference type="InterPro" id="IPR006311">
    <property type="entry name" value="TAT_signal"/>
</dbReference>
<accession>A0A3N1H044</accession>
<protein>
    <recommendedName>
        <fullName evidence="5">Carbohydrate-binding module family 96 domain-containing protein</fullName>
    </recommendedName>
</protein>
<gene>
    <name evidence="6" type="ORF">EDD40_1124</name>
</gene>
<comment type="caution">
    <text evidence="6">The sequence shown here is derived from an EMBL/GenBank/DDBJ whole genome shotgun (WGS) entry which is preliminary data.</text>
</comment>
<dbReference type="Pfam" id="PF24517">
    <property type="entry name" value="CBM96"/>
    <property type="match status" value="1"/>
</dbReference>
<dbReference type="Proteomes" id="UP000268727">
    <property type="component" value="Unassembled WGS sequence"/>
</dbReference>
<organism evidence="6 7">
    <name type="scientific">Saccharothrix texasensis</name>
    <dbReference type="NCBI Taxonomy" id="103734"/>
    <lineage>
        <taxon>Bacteria</taxon>
        <taxon>Bacillati</taxon>
        <taxon>Actinomycetota</taxon>
        <taxon>Actinomycetes</taxon>
        <taxon>Pseudonocardiales</taxon>
        <taxon>Pseudonocardiaceae</taxon>
        <taxon>Saccharothrix</taxon>
    </lineage>
</organism>
<evidence type="ECO:0000256" key="3">
    <source>
        <dbReference type="ARBA" id="ARBA00022729"/>
    </source>
</evidence>
<reference evidence="6 7" key="1">
    <citation type="submission" date="2018-11" db="EMBL/GenBank/DDBJ databases">
        <title>Sequencing the genomes of 1000 actinobacteria strains.</title>
        <authorList>
            <person name="Klenk H.-P."/>
        </authorList>
    </citation>
    <scope>NUCLEOTIDE SEQUENCE [LARGE SCALE GENOMIC DNA]</scope>
    <source>
        <strain evidence="6 7">DSM 44231</strain>
    </source>
</reference>
<keyword evidence="7" id="KW-1185">Reference proteome</keyword>
<dbReference type="EMBL" id="RJKM01000001">
    <property type="protein sequence ID" value="ROP35867.1"/>
    <property type="molecule type" value="Genomic_DNA"/>
</dbReference>
<comment type="subcellular location">
    <subcellularLocation>
        <location evidence="1">Secreted</location>
    </subcellularLocation>
</comment>
<feature type="signal peptide" evidence="4">
    <location>
        <begin position="1"/>
        <end position="43"/>
    </location>
</feature>
<dbReference type="InterPro" id="IPR013783">
    <property type="entry name" value="Ig-like_fold"/>
</dbReference>
<evidence type="ECO:0000256" key="1">
    <source>
        <dbReference type="ARBA" id="ARBA00004613"/>
    </source>
</evidence>